<evidence type="ECO:0000256" key="2">
    <source>
        <dbReference type="SAM" id="Phobius"/>
    </source>
</evidence>
<dbReference type="OrthoDB" id="266138at2759"/>
<feature type="region of interest" description="Disordered" evidence="1">
    <location>
        <begin position="412"/>
        <end position="446"/>
    </location>
</feature>
<feature type="compositionally biased region" description="Low complexity" evidence="1">
    <location>
        <begin position="178"/>
        <end position="189"/>
    </location>
</feature>
<protein>
    <recommendedName>
        <fullName evidence="3">CS domain-containing protein</fullName>
    </recommendedName>
</protein>
<keyword evidence="2" id="KW-0472">Membrane</keyword>
<feature type="compositionally biased region" description="Polar residues" evidence="1">
    <location>
        <begin position="135"/>
        <end position="144"/>
    </location>
</feature>
<keyword evidence="2" id="KW-0812">Transmembrane</keyword>
<dbReference type="Gene3D" id="2.60.40.790">
    <property type="match status" value="1"/>
</dbReference>
<sequence length="498" mass="54523">MEKYNERPYYPYSWHQSHDQATVLLMVPSSIQDEDLSVVIDRHHLIITVKDLPPIVKGRIYGAVDTRNSVWQLEPRISRSSRERTISSVSTASTGTHSSYALVSSDPDISSSFAASLESTSGQVSDAEDVYSPSPAHSSPNLSSFADDVQYPLPRRKLNPNPDPATSRSVSPGHAHPSMTSSFSSLDSAAQSPRSGRLLTVHLEKEQSIIWPSLIVGPVPESLASSIANTVVVFDVADELEDKYNMDPTSLALIGLELCDIRKDKEEAFEFFLRAWRQAHVPSATMRLVSHYLPLEGTSKLVDTLEDPSRGTMEYCFKTIGGSRGLAQLYLEAGLLHLEGAASTLLASSYSSLSSIRIPLHAQIGEGGAEAWRRDRKAAAKFFERAKALHPSLDIPALPIEGELELEMPSMPVAASAPESEHSKESLYADSEPEGPIVRRRRKKEEQPGILDKTELDDVDSTWYLYIPGIIGAGTALLVVGIVGALSFSNWSRRNQGS</sequence>
<proteinExistence type="predicted"/>
<reference evidence="4 5" key="1">
    <citation type="submission" date="2020-01" db="EMBL/GenBank/DDBJ databases">
        <authorList>
            <person name="Gupta K D."/>
        </authorList>
    </citation>
    <scope>NUCLEOTIDE SEQUENCE [LARGE SCALE GENOMIC DNA]</scope>
</reference>
<evidence type="ECO:0000313" key="4">
    <source>
        <dbReference type="EMBL" id="CAA7267144.1"/>
    </source>
</evidence>
<dbReference type="InterPro" id="IPR008978">
    <property type="entry name" value="HSP20-like_chaperone"/>
</dbReference>
<evidence type="ECO:0000313" key="5">
    <source>
        <dbReference type="Proteomes" id="UP000467700"/>
    </source>
</evidence>
<feature type="transmembrane region" description="Helical" evidence="2">
    <location>
        <begin position="463"/>
        <end position="488"/>
    </location>
</feature>
<keyword evidence="5" id="KW-1185">Reference proteome</keyword>
<feature type="region of interest" description="Disordered" evidence="1">
    <location>
        <begin position="124"/>
        <end position="189"/>
    </location>
</feature>
<gene>
    <name evidence="4" type="ORF">AAE3_LOCUS9312</name>
</gene>
<name>A0A8S0VYP1_CYCAE</name>
<dbReference type="SUPFAM" id="SSF49764">
    <property type="entry name" value="HSP20-like chaperones"/>
    <property type="match status" value="1"/>
</dbReference>
<dbReference type="AlphaFoldDB" id="A0A8S0VYP1"/>
<dbReference type="Pfam" id="PF04969">
    <property type="entry name" value="CS"/>
    <property type="match status" value="1"/>
</dbReference>
<evidence type="ECO:0000259" key="3">
    <source>
        <dbReference type="PROSITE" id="PS51203"/>
    </source>
</evidence>
<dbReference type="Proteomes" id="UP000467700">
    <property type="component" value="Unassembled WGS sequence"/>
</dbReference>
<dbReference type="PROSITE" id="PS51203">
    <property type="entry name" value="CS"/>
    <property type="match status" value="1"/>
</dbReference>
<accession>A0A8S0VYP1</accession>
<organism evidence="4 5">
    <name type="scientific">Cyclocybe aegerita</name>
    <name type="common">Black poplar mushroom</name>
    <name type="synonym">Agrocybe aegerita</name>
    <dbReference type="NCBI Taxonomy" id="1973307"/>
    <lineage>
        <taxon>Eukaryota</taxon>
        <taxon>Fungi</taxon>
        <taxon>Dikarya</taxon>
        <taxon>Basidiomycota</taxon>
        <taxon>Agaricomycotina</taxon>
        <taxon>Agaricomycetes</taxon>
        <taxon>Agaricomycetidae</taxon>
        <taxon>Agaricales</taxon>
        <taxon>Agaricineae</taxon>
        <taxon>Bolbitiaceae</taxon>
        <taxon>Cyclocybe</taxon>
    </lineage>
</organism>
<comment type="caution">
    <text evidence="4">The sequence shown here is derived from an EMBL/GenBank/DDBJ whole genome shotgun (WGS) entry which is preliminary data.</text>
</comment>
<dbReference type="EMBL" id="CACVBS010000057">
    <property type="protein sequence ID" value="CAA7267144.1"/>
    <property type="molecule type" value="Genomic_DNA"/>
</dbReference>
<dbReference type="InterPro" id="IPR007052">
    <property type="entry name" value="CS_dom"/>
</dbReference>
<evidence type="ECO:0000256" key="1">
    <source>
        <dbReference type="SAM" id="MobiDB-lite"/>
    </source>
</evidence>
<feature type="domain" description="CS" evidence="3">
    <location>
        <begin position="7"/>
        <end position="102"/>
    </location>
</feature>
<keyword evidence="2" id="KW-1133">Transmembrane helix</keyword>